<evidence type="ECO:0000256" key="6">
    <source>
        <dbReference type="RuleBase" id="RU361277"/>
    </source>
</evidence>
<dbReference type="GO" id="GO:0008270">
    <property type="term" value="F:zinc ion binding"/>
    <property type="evidence" value="ECO:0007669"/>
    <property type="project" value="InterPro"/>
</dbReference>
<dbReference type="InterPro" id="IPR011032">
    <property type="entry name" value="GroES-like_sf"/>
</dbReference>
<protein>
    <submittedName>
        <fullName evidence="8">Aryl-alcohol dehydrogenase</fullName>
        <ecNumber evidence="8">1.1.1.90</ecNumber>
    </submittedName>
</protein>
<keyword evidence="5" id="KW-0520">NAD</keyword>
<evidence type="ECO:0000313" key="8">
    <source>
        <dbReference type="EMBL" id="SPJ32210.1"/>
    </source>
</evidence>
<comment type="similarity">
    <text evidence="6">Belongs to the zinc-containing alcohol dehydrogenase family.</text>
</comment>
<evidence type="ECO:0000256" key="1">
    <source>
        <dbReference type="ARBA" id="ARBA00001947"/>
    </source>
</evidence>
<dbReference type="OrthoDB" id="9770544at2"/>
<name>A0A2R8CH54_9GAMM</name>
<proteinExistence type="inferred from homology"/>
<evidence type="ECO:0000256" key="3">
    <source>
        <dbReference type="ARBA" id="ARBA00022833"/>
    </source>
</evidence>
<dbReference type="CDD" id="cd08278">
    <property type="entry name" value="benzyl_alcohol_DH"/>
    <property type="match status" value="1"/>
</dbReference>
<keyword evidence="4 8" id="KW-0560">Oxidoreductase</keyword>
<keyword evidence="9" id="KW-1185">Reference proteome</keyword>
<organism evidence="8 9">
    <name type="scientific">Kushneria phyllosphaerae</name>
    <dbReference type="NCBI Taxonomy" id="2100822"/>
    <lineage>
        <taxon>Bacteria</taxon>
        <taxon>Pseudomonadati</taxon>
        <taxon>Pseudomonadota</taxon>
        <taxon>Gammaproteobacteria</taxon>
        <taxon>Oceanospirillales</taxon>
        <taxon>Halomonadaceae</taxon>
        <taxon>Kushneria</taxon>
    </lineage>
</organism>
<dbReference type="PROSITE" id="PS00059">
    <property type="entry name" value="ADH_ZINC"/>
    <property type="match status" value="1"/>
</dbReference>
<dbReference type="Pfam" id="PF00107">
    <property type="entry name" value="ADH_zinc_N"/>
    <property type="match status" value="1"/>
</dbReference>
<evidence type="ECO:0000259" key="7">
    <source>
        <dbReference type="SMART" id="SM00829"/>
    </source>
</evidence>
<dbReference type="PANTHER" id="PTHR43880">
    <property type="entry name" value="ALCOHOL DEHYDROGENASE"/>
    <property type="match status" value="1"/>
</dbReference>
<dbReference type="GO" id="GO:0018456">
    <property type="term" value="F:aryl-alcohol dehydrogenase (NAD+) activity"/>
    <property type="evidence" value="ECO:0007669"/>
    <property type="project" value="UniProtKB-EC"/>
</dbReference>
<dbReference type="Gene3D" id="3.90.180.10">
    <property type="entry name" value="Medium-chain alcohol dehydrogenases, catalytic domain"/>
    <property type="match status" value="1"/>
</dbReference>
<dbReference type="SUPFAM" id="SSF50129">
    <property type="entry name" value="GroES-like"/>
    <property type="match status" value="1"/>
</dbReference>
<dbReference type="Pfam" id="PF08240">
    <property type="entry name" value="ADH_N"/>
    <property type="match status" value="1"/>
</dbReference>
<dbReference type="AlphaFoldDB" id="A0A2R8CH54"/>
<gene>
    <name evidence="8" type="primary">xylB_1</name>
    <name evidence="8" type="ORF">KSP9073_00210</name>
</gene>
<dbReference type="GO" id="GO:0051903">
    <property type="term" value="F:S-(hydroxymethyl)glutathione dehydrogenase [NAD(P)+] activity"/>
    <property type="evidence" value="ECO:0007669"/>
    <property type="project" value="TreeGrafter"/>
</dbReference>
<dbReference type="SMART" id="SM00829">
    <property type="entry name" value="PKS_ER"/>
    <property type="match status" value="1"/>
</dbReference>
<comment type="cofactor">
    <cofactor evidence="1 6">
        <name>Zn(2+)</name>
        <dbReference type="ChEBI" id="CHEBI:29105"/>
    </cofactor>
</comment>
<dbReference type="InterPro" id="IPR013149">
    <property type="entry name" value="ADH-like_C"/>
</dbReference>
<sequence>MTTGNSMTIRAAVTREKGGAFQLEDVTLRAPREDEVLVRIVATGMCHTDLIVRDQLYPVPLPAVLGHEGAGVIEAVGPAVHSLKVGDHVVLSYAHCGDCTPCDAGHASYCNEFFARNFSGAGPDGEQAIRDDNDQPVRDHFFGQSSFATYALSRENNAIRVSKDAPLERLGPLGCGIQTGAGAVINTLRVAPGSRFCAFGAGAVGLSAVMAARIAGATTIIAVDMIESRLDLALELGATHVINAGKESVVERVREIAGGGVNFALESTGRPEVLRQGIDALGGLGVLGVVGAPALGTEAAFDVNDLLLGGKSIRGIVEGDSVARRFIPQLVELHLQGRFPFDRLVKFYDFADIEQAARDSEAGVTLKPVLRLSS</sequence>
<dbReference type="FunFam" id="3.40.50.720:FF:000003">
    <property type="entry name" value="S-(hydroxymethyl)glutathione dehydrogenase"/>
    <property type="match status" value="1"/>
</dbReference>
<dbReference type="RefSeq" id="WP_108841110.1">
    <property type="nucleotide sequence ID" value="NZ_ONZI01000001.1"/>
</dbReference>
<evidence type="ECO:0000256" key="4">
    <source>
        <dbReference type="ARBA" id="ARBA00023002"/>
    </source>
</evidence>
<evidence type="ECO:0000256" key="5">
    <source>
        <dbReference type="ARBA" id="ARBA00023027"/>
    </source>
</evidence>
<dbReference type="GO" id="GO:0005829">
    <property type="term" value="C:cytosol"/>
    <property type="evidence" value="ECO:0007669"/>
    <property type="project" value="TreeGrafter"/>
</dbReference>
<dbReference type="InterPro" id="IPR036291">
    <property type="entry name" value="NAD(P)-bd_dom_sf"/>
</dbReference>
<feature type="domain" description="Enoyl reductase (ER)" evidence="7">
    <location>
        <begin position="18"/>
        <end position="370"/>
    </location>
</feature>
<dbReference type="GO" id="GO:0046294">
    <property type="term" value="P:formaldehyde catabolic process"/>
    <property type="evidence" value="ECO:0007669"/>
    <property type="project" value="TreeGrafter"/>
</dbReference>
<dbReference type="InterPro" id="IPR013154">
    <property type="entry name" value="ADH-like_N"/>
</dbReference>
<dbReference type="PANTHER" id="PTHR43880:SF12">
    <property type="entry name" value="ALCOHOL DEHYDROGENASE CLASS-3"/>
    <property type="match status" value="1"/>
</dbReference>
<evidence type="ECO:0000313" key="9">
    <source>
        <dbReference type="Proteomes" id="UP000244934"/>
    </source>
</evidence>
<evidence type="ECO:0000256" key="2">
    <source>
        <dbReference type="ARBA" id="ARBA00022723"/>
    </source>
</evidence>
<dbReference type="SUPFAM" id="SSF51735">
    <property type="entry name" value="NAD(P)-binding Rossmann-fold domains"/>
    <property type="match status" value="1"/>
</dbReference>
<dbReference type="EC" id="1.1.1.90" evidence="8"/>
<keyword evidence="2 6" id="KW-0479">Metal-binding</keyword>
<accession>A0A2R8CH54</accession>
<dbReference type="InterPro" id="IPR020843">
    <property type="entry name" value="ER"/>
</dbReference>
<dbReference type="InterPro" id="IPR002328">
    <property type="entry name" value="ADH_Zn_CS"/>
</dbReference>
<dbReference type="Gene3D" id="3.40.50.720">
    <property type="entry name" value="NAD(P)-binding Rossmann-like Domain"/>
    <property type="match status" value="1"/>
</dbReference>
<keyword evidence="3 6" id="KW-0862">Zinc</keyword>
<dbReference type="EMBL" id="ONZI01000001">
    <property type="protein sequence ID" value="SPJ32210.1"/>
    <property type="molecule type" value="Genomic_DNA"/>
</dbReference>
<dbReference type="Proteomes" id="UP000244934">
    <property type="component" value="Unassembled WGS sequence"/>
</dbReference>
<reference evidence="9" key="1">
    <citation type="submission" date="2018-03" db="EMBL/GenBank/DDBJ databases">
        <authorList>
            <person name="Navarro De La Torre S."/>
        </authorList>
    </citation>
    <scope>NUCLEOTIDE SEQUENCE [LARGE SCALE GENOMIC DNA]</scope>
    <source>
        <strain evidence="9">EAod3</strain>
    </source>
</reference>